<organism evidence="5 6">
    <name type="scientific">Legionella massiliensis</name>
    <dbReference type="NCBI Taxonomy" id="1034943"/>
    <lineage>
        <taxon>Bacteria</taxon>
        <taxon>Pseudomonadati</taxon>
        <taxon>Pseudomonadota</taxon>
        <taxon>Gammaproteobacteria</taxon>
        <taxon>Legionellales</taxon>
        <taxon>Legionellaceae</taxon>
        <taxon>Legionella</taxon>
    </lineage>
</organism>
<protein>
    <submittedName>
        <fullName evidence="5">Pentachlorophenol 4-monooxygenase</fullName>
    </submittedName>
</protein>
<keyword evidence="3" id="KW-0274">FAD</keyword>
<dbReference type="eggNOG" id="COG0654">
    <property type="taxonomic scope" value="Bacteria"/>
</dbReference>
<evidence type="ECO:0000313" key="5">
    <source>
        <dbReference type="EMBL" id="CDZ76547.1"/>
    </source>
</evidence>
<dbReference type="AlphaFoldDB" id="A0A078KU86"/>
<evidence type="ECO:0000256" key="3">
    <source>
        <dbReference type="ARBA" id="ARBA00022827"/>
    </source>
</evidence>
<evidence type="ECO:0000256" key="2">
    <source>
        <dbReference type="ARBA" id="ARBA00022630"/>
    </source>
</evidence>
<dbReference type="OrthoDB" id="8672648at2"/>
<keyword evidence="6" id="KW-1185">Reference proteome</keyword>
<reference evidence="5 6" key="1">
    <citation type="submission" date="2014-06" db="EMBL/GenBank/DDBJ databases">
        <authorList>
            <person name="Urmite Genomes Urmite Genomes"/>
        </authorList>
    </citation>
    <scope>NUCLEOTIDE SEQUENCE [LARGE SCALE GENOMIC DNA]</scope>
</reference>
<dbReference type="SUPFAM" id="SSF51905">
    <property type="entry name" value="FAD/NAD(P)-binding domain"/>
    <property type="match status" value="1"/>
</dbReference>
<dbReference type="PRINTS" id="PR00420">
    <property type="entry name" value="RNGMNOXGNASE"/>
</dbReference>
<dbReference type="InterPro" id="IPR036188">
    <property type="entry name" value="FAD/NAD-bd_sf"/>
</dbReference>
<dbReference type="Pfam" id="PF01494">
    <property type="entry name" value="FAD_binding_3"/>
    <property type="match status" value="1"/>
</dbReference>
<dbReference type="PANTHER" id="PTHR43004:SF19">
    <property type="entry name" value="BINDING MONOOXYGENASE, PUTATIVE (JCVI)-RELATED"/>
    <property type="match status" value="1"/>
</dbReference>
<dbReference type="Proteomes" id="UP000044071">
    <property type="component" value="Unassembled WGS sequence"/>
</dbReference>
<dbReference type="RefSeq" id="WP_043873063.1">
    <property type="nucleotide sequence ID" value="NZ_CCVW01000001.1"/>
</dbReference>
<dbReference type="PANTHER" id="PTHR43004">
    <property type="entry name" value="TRK SYSTEM POTASSIUM UPTAKE PROTEIN"/>
    <property type="match status" value="1"/>
</dbReference>
<sequence>MSNEALDVLVVGAGPVGLFCANELTRHGLPCRLIDKKPTITDKSKALALHIRTLDLLKDCGFLDEVFARGHKVDGIILKSKEKQLMDNSFTILEADYNFLIDLAQDQTEHILYEGLRGKGLDVEWNTELTNIEQQSARVLATLEKNDGNSEQIEASWVIACDGSHSTLRELVKAPFIGSSYKQTWWLADLFIDWDLPENKMVGFTSDEGPMVCFPMGKKRYRIVMTAPEKIEYKDPTMTDIEEAFSRRCSEKATLSNPIWLSQFGIAHKQIDQYRYNRVFFAGDAAHVHSPMGGQGMNTGLQDIYNLAWKLAMVHKGQAREQLLDSYHLERFPIAQAVLQKTGLMTRMIMLRNPLLIRLRNQFLHLVTSLKPVRMAILKDVSELDLSYAKSPIVTELGTKTKFKIGEFLLDFNLTEAQTKEKKSFRDLTQGTEHHLLLFAGRDNGQLEPLIKTASAIEEHYSGLIKTHLILANSNEQGIQHSSLWFDNNQDIHKRFAINEATAILLRPDKYIGLSQMPLNKDDLLRQLEKGYINKANNS</sequence>
<evidence type="ECO:0000259" key="4">
    <source>
        <dbReference type="Pfam" id="PF01494"/>
    </source>
</evidence>
<keyword evidence="5" id="KW-0503">Monooxygenase</keyword>
<dbReference type="EMBL" id="CCSB01000001">
    <property type="protein sequence ID" value="CDZ76547.1"/>
    <property type="molecule type" value="Genomic_DNA"/>
</dbReference>
<gene>
    <name evidence="5" type="primary">pcpB_1</name>
    <name evidence="5" type="ORF">BN59_00821</name>
</gene>
<evidence type="ECO:0000313" key="6">
    <source>
        <dbReference type="Proteomes" id="UP000044071"/>
    </source>
</evidence>
<dbReference type="Gene3D" id="3.50.50.60">
    <property type="entry name" value="FAD/NAD(P)-binding domain"/>
    <property type="match status" value="1"/>
</dbReference>
<evidence type="ECO:0000256" key="1">
    <source>
        <dbReference type="ARBA" id="ARBA00001974"/>
    </source>
</evidence>
<keyword evidence="2" id="KW-0285">Flavoprotein</keyword>
<dbReference type="Gene3D" id="3.30.70.2450">
    <property type="match status" value="1"/>
</dbReference>
<dbReference type="InterPro" id="IPR002938">
    <property type="entry name" value="FAD-bd"/>
</dbReference>
<feature type="domain" description="FAD-binding" evidence="4">
    <location>
        <begin position="6"/>
        <end position="341"/>
    </location>
</feature>
<dbReference type="Gene3D" id="3.40.30.120">
    <property type="match status" value="1"/>
</dbReference>
<dbReference type="GO" id="GO:0071949">
    <property type="term" value="F:FAD binding"/>
    <property type="evidence" value="ECO:0007669"/>
    <property type="project" value="InterPro"/>
</dbReference>
<name>A0A078KU86_9GAMM</name>
<dbReference type="STRING" id="1034943.BN59_00821"/>
<keyword evidence="5" id="KW-0560">Oxidoreductase</keyword>
<accession>A0A078KU86</accession>
<dbReference type="GO" id="GO:0016709">
    <property type="term" value="F:oxidoreductase activity, acting on paired donors, with incorporation or reduction of molecular oxygen, NAD(P)H as one donor, and incorporation of one atom of oxygen"/>
    <property type="evidence" value="ECO:0007669"/>
    <property type="project" value="UniProtKB-ARBA"/>
</dbReference>
<proteinExistence type="predicted"/>
<comment type="cofactor">
    <cofactor evidence="1">
        <name>FAD</name>
        <dbReference type="ChEBI" id="CHEBI:57692"/>
    </cofactor>
</comment>
<dbReference type="InterPro" id="IPR050641">
    <property type="entry name" value="RIFMO-like"/>
</dbReference>